<keyword evidence="2" id="KW-1185">Reference proteome</keyword>
<dbReference type="RefSeq" id="XP_010414474.1">
    <property type="nucleotide sequence ID" value="XM_010416172.2"/>
</dbReference>
<proteinExistence type="predicted"/>
<name>A0ABM0SQ34_CAMSA</name>
<keyword evidence="1" id="KW-0812">Transmembrane</keyword>
<dbReference type="RefSeq" id="XP_010414477.1">
    <property type="nucleotide sequence ID" value="XM_010416175.2"/>
</dbReference>
<evidence type="ECO:0000313" key="2">
    <source>
        <dbReference type="Proteomes" id="UP000694864"/>
    </source>
</evidence>
<gene>
    <name evidence="3 4 5" type="primary">LOC104700637</name>
</gene>
<feature type="transmembrane region" description="Helical" evidence="1">
    <location>
        <begin position="139"/>
        <end position="164"/>
    </location>
</feature>
<accession>A0ABM0SQ34</accession>
<reference evidence="3 4" key="3">
    <citation type="submission" date="2025-05" db="UniProtKB">
        <authorList>
            <consortium name="RefSeq"/>
        </authorList>
    </citation>
    <scope>IDENTIFICATION</scope>
    <source>
        <tissue evidence="3 4">Leaf</tissue>
    </source>
</reference>
<dbReference type="Pfam" id="PF03140">
    <property type="entry name" value="DUF247"/>
    <property type="match status" value="1"/>
</dbReference>
<evidence type="ECO:0000256" key="1">
    <source>
        <dbReference type="SAM" id="Phobius"/>
    </source>
</evidence>
<dbReference type="PANTHER" id="PTHR31170">
    <property type="entry name" value="BNAC04G53230D PROTEIN"/>
    <property type="match status" value="1"/>
</dbReference>
<dbReference type="PANTHER" id="PTHR31170:SF8">
    <property type="entry name" value="EXPRESSED PROTEIN-RELATED"/>
    <property type="match status" value="1"/>
</dbReference>
<reference evidence="2" key="2">
    <citation type="journal article" date="2014" name="Nat. Commun.">
        <title>The emerging biofuel crop Camelina sativa retains a highly undifferentiated hexaploid genome structure.</title>
        <authorList>
            <person name="Kagale S."/>
            <person name="Koh C."/>
            <person name="Nixon J."/>
            <person name="Bollina V."/>
            <person name="Clarke W.E."/>
            <person name="Tuteja R."/>
            <person name="Spillane C."/>
            <person name="Robinson S.J."/>
            <person name="Links M.G."/>
            <person name="Clarke C."/>
            <person name="Higgins E.E."/>
            <person name="Huebert T."/>
            <person name="Sharpe A.G."/>
            <person name="Parkin I.A."/>
        </authorList>
    </citation>
    <scope>NUCLEOTIDE SEQUENCE [LARGE SCALE GENOMIC DNA]</scope>
    <source>
        <strain evidence="2">r\DH55</strain>
    </source>
</reference>
<protein>
    <submittedName>
        <fullName evidence="3 4">UPF0481 protein At3g02645 isoform X1</fullName>
    </submittedName>
</protein>
<evidence type="ECO:0000313" key="5">
    <source>
        <dbReference type="RefSeq" id="XP_010414477.1"/>
    </source>
</evidence>
<evidence type="ECO:0000313" key="3">
    <source>
        <dbReference type="RefSeq" id="XP_010414474.1"/>
    </source>
</evidence>
<keyword evidence="1" id="KW-0472">Membrane</keyword>
<evidence type="ECO:0000313" key="4">
    <source>
        <dbReference type="RefSeq" id="XP_010414476.1"/>
    </source>
</evidence>
<dbReference type="Proteomes" id="UP000694864">
    <property type="component" value="Chromosome 7"/>
</dbReference>
<reference evidence="2" key="1">
    <citation type="journal article" date="1997" name="Nucleic Acids Res.">
        <title>tRNAscan-SE: a program for improved detection of transfer RNA genes in genomic sequence.</title>
        <authorList>
            <person name="Lowe T.M."/>
            <person name="Eddy S.R."/>
        </authorList>
    </citation>
    <scope>NUCLEOTIDE SEQUENCE [LARGE SCALE GENOMIC DNA]</scope>
    <source>
        <strain evidence="2">r\DH55</strain>
    </source>
</reference>
<dbReference type="RefSeq" id="XP_010414476.1">
    <property type="nucleotide sequence ID" value="XM_010416174.2"/>
</dbReference>
<keyword evidence="1" id="KW-1133">Transmembrane helix</keyword>
<sequence>MYEGSDVSLVIKFERGILFLPCFTADDYTERVMRNLMALEQCHYPLTAYVCNYIAFLDFLIDSEQDVDLLVKKGIVKNSFGHKESVAEMVNKLCLGIVDFGSHYYFLAEALNKHYDNRFIRSIVATSVATLRRNYFSDFWTGTATVASVVIVVLTLIGTVASVLQVTQNDNKSLPSPAPPRGL</sequence>
<dbReference type="GeneID" id="104700637"/>
<dbReference type="InterPro" id="IPR004158">
    <property type="entry name" value="DUF247_pln"/>
</dbReference>
<organism evidence="2 4">
    <name type="scientific">Camelina sativa</name>
    <name type="common">False flax</name>
    <name type="synonym">Myagrum sativum</name>
    <dbReference type="NCBI Taxonomy" id="90675"/>
    <lineage>
        <taxon>Eukaryota</taxon>
        <taxon>Viridiplantae</taxon>
        <taxon>Streptophyta</taxon>
        <taxon>Embryophyta</taxon>
        <taxon>Tracheophyta</taxon>
        <taxon>Spermatophyta</taxon>
        <taxon>Magnoliopsida</taxon>
        <taxon>eudicotyledons</taxon>
        <taxon>Gunneridae</taxon>
        <taxon>Pentapetalae</taxon>
        <taxon>rosids</taxon>
        <taxon>malvids</taxon>
        <taxon>Brassicales</taxon>
        <taxon>Brassicaceae</taxon>
        <taxon>Camelineae</taxon>
        <taxon>Camelina</taxon>
    </lineage>
</organism>